<organism evidence="2 3">
    <name type="scientific">Operophtera brumata</name>
    <name type="common">Winter moth</name>
    <name type="synonym">Phalaena brumata</name>
    <dbReference type="NCBI Taxonomy" id="104452"/>
    <lineage>
        <taxon>Eukaryota</taxon>
        <taxon>Metazoa</taxon>
        <taxon>Ecdysozoa</taxon>
        <taxon>Arthropoda</taxon>
        <taxon>Hexapoda</taxon>
        <taxon>Insecta</taxon>
        <taxon>Pterygota</taxon>
        <taxon>Neoptera</taxon>
        <taxon>Endopterygota</taxon>
        <taxon>Lepidoptera</taxon>
        <taxon>Glossata</taxon>
        <taxon>Ditrysia</taxon>
        <taxon>Geometroidea</taxon>
        <taxon>Geometridae</taxon>
        <taxon>Larentiinae</taxon>
        <taxon>Operophtera</taxon>
    </lineage>
</organism>
<accession>A0A0L7LMS3</accession>
<sequence>MANNDNFAQDVTDNQLNGNSENGGGDAQHDHNSAEAPGRDDDRVVSVLLNCRLLPPSRTKLKWRLICARFAPGTGFEPLSVFSSVCY</sequence>
<gene>
    <name evidence="2" type="ORF">OBRU01_05272</name>
</gene>
<proteinExistence type="predicted"/>
<evidence type="ECO:0000256" key="1">
    <source>
        <dbReference type="SAM" id="MobiDB-lite"/>
    </source>
</evidence>
<feature type="compositionally biased region" description="Polar residues" evidence="1">
    <location>
        <begin position="1"/>
        <end position="20"/>
    </location>
</feature>
<dbReference type="Proteomes" id="UP000037510">
    <property type="component" value="Unassembled WGS sequence"/>
</dbReference>
<evidence type="ECO:0000313" key="2">
    <source>
        <dbReference type="EMBL" id="KOB76720.1"/>
    </source>
</evidence>
<protein>
    <submittedName>
        <fullName evidence="2">Bmsqd-1</fullName>
    </submittedName>
</protein>
<name>A0A0L7LMS3_OPEBR</name>
<feature type="compositionally biased region" description="Basic and acidic residues" evidence="1">
    <location>
        <begin position="27"/>
        <end position="39"/>
    </location>
</feature>
<comment type="caution">
    <text evidence="2">The sequence shown here is derived from an EMBL/GenBank/DDBJ whole genome shotgun (WGS) entry which is preliminary data.</text>
</comment>
<reference evidence="2 3" key="1">
    <citation type="journal article" date="2015" name="Genome Biol. Evol.">
        <title>The genome of winter moth (Operophtera brumata) provides a genomic perspective on sexual dimorphism and phenology.</title>
        <authorList>
            <person name="Derks M.F."/>
            <person name="Smit S."/>
            <person name="Salis L."/>
            <person name="Schijlen E."/>
            <person name="Bossers A."/>
            <person name="Mateman C."/>
            <person name="Pijl A.S."/>
            <person name="de Ridder D."/>
            <person name="Groenen M.A."/>
            <person name="Visser M.E."/>
            <person name="Megens H.J."/>
        </authorList>
    </citation>
    <scope>NUCLEOTIDE SEQUENCE [LARGE SCALE GENOMIC DNA]</scope>
    <source>
        <strain evidence="2">WM2013NL</strain>
        <tissue evidence="2">Head and thorax</tissue>
    </source>
</reference>
<feature type="region of interest" description="Disordered" evidence="1">
    <location>
        <begin position="1"/>
        <end position="39"/>
    </location>
</feature>
<keyword evidence="3" id="KW-1185">Reference proteome</keyword>
<dbReference type="EMBL" id="JTDY01000546">
    <property type="protein sequence ID" value="KOB76720.1"/>
    <property type="molecule type" value="Genomic_DNA"/>
</dbReference>
<evidence type="ECO:0000313" key="3">
    <source>
        <dbReference type="Proteomes" id="UP000037510"/>
    </source>
</evidence>
<dbReference type="AlphaFoldDB" id="A0A0L7LMS3"/>